<keyword evidence="2" id="KW-1185">Reference proteome</keyword>
<protein>
    <submittedName>
        <fullName evidence="1">Uncharacterized protein</fullName>
    </submittedName>
</protein>
<evidence type="ECO:0000313" key="1">
    <source>
        <dbReference type="EMBL" id="CEM61363.1"/>
    </source>
</evidence>
<proteinExistence type="predicted"/>
<organism evidence="1 2">
    <name type="scientific">Treponema phagedenis</name>
    <dbReference type="NCBI Taxonomy" id="162"/>
    <lineage>
        <taxon>Bacteria</taxon>
        <taxon>Pseudomonadati</taxon>
        <taxon>Spirochaetota</taxon>
        <taxon>Spirochaetia</taxon>
        <taxon>Spirochaetales</taxon>
        <taxon>Treponemataceae</taxon>
        <taxon>Treponema</taxon>
    </lineage>
</organism>
<dbReference type="Proteomes" id="UP000042527">
    <property type="component" value="Unassembled WGS sequence"/>
</dbReference>
<reference evidence="2" key="1">
    <citation type="submission" date="2015-01" db="EMBL/GenBank/DDBJ databases">
        <authorList>
            <person name="Manzoor Shahid"/>
            <person name="Zubair Saima"/>
        </authorList>
    </citation>
    <scope>NUCLEOTIDE SEQUENCE [LARGE SCALE GENOMIC DNA]</scope>
    <source>
        <strain evidence="2">V1</strain>
    </source>
</reference>
<gene>
    <name evidence="1" type="ORF">TPHV1_180028</name>
</gene>
<dbReference type="EMBL" id="CDNC01000010">
    <property type="protein sequence ID" value="CEM61363.1"/>
    <property type="molecule type" value="Genomic_DNA"/>
</dbReference>
<accession>A0A0B7GSB7</accession>
<dbReference type="AlphaFoldDB" id="A0A0B7GSB7"/>
<name>A0A0B7GSB7_TREPH</name>
<sequence>MSGASLRNGLSEAPPYGSGTKVCRWHTFVYIFACVETQGKNPLQSLTQKQNPISVSALVLS</sequence>
<evidence type="ECO:0000313" key="2">
    <source>
        <dbReference type="Proteomes" id="UP000042527"/>
    </source>
</evidence>